<protein>
    <submittedName>
        <fullName evidence="2">Uncharacterized protein</fullName>
    </submittedName>
</protein>
<feature type="region of interest" description="Disordered" evidence="1">
    <location>
        <begin position="234"/>
        <end position="274"/>
    </location>
</feature>
<name>A0A0F8ZRC2_9ZZZZ</name>
<feature type="non-terminal residue" evidence="2">
    <location>
        <position position="274"/>
    </location>
</feature>
<comment type="caution">
    <text evidence="2">The sequence shown here is derived from an EMBL/GenBank/DDBJ whole genome shotgun (WGS) entry which is preliminary data.</text>
</comment>
<evidence type="ECO:0000256" key="1">
    <source>
        <dbReference type="SAM" id="MobiDB-lite"/>
    </source>
</evidence>
<feature type="compositionally biased region" description="Basic and acidic residues" evidence="1">
    <location>
        <begin position="265"/>
        <end position="274"/>
    </location>
</feature>
<gene>
    <name evidence="2" type="ORF">LCGC14_2742110</name>
</gene>
<accession>A0A0F8ZRC2</accession>
<organism evidence="2">
    <name type="scientific">marine sediment metagenome</name>
    <dbReference type="NCBI Taxonomy" id="412755"/>
    <lineage>
        <taxon>unclassified sequences</taxon>
        <taxon>metagenomes</taxon>
        <taxon>ecological metagenomes</taxon>
    </lineage>
</organism>
<proteinExistence type="predicted"/>
<sequence length="274" mass="30672">MAQRNKRVRVQSSDRFFGTGVHAPSIVRAPRSSAEGMAESLQGFLKVGGYALALKGQADFKETAAIAQAEKITGQQRDLSNKDYGYNNAWDRLNAEDDGNRFIDAMEEKLRSADFENLTVEQLDEIFDTELKAQFAGADETPAYLKGLAPIIYKYQTEKTEELRLMTRKNIGDMQEAKLMRTIEVRIAESGGEYPYEYAAGMSNDLRDGKVKNQLYMNTLFNSAIEAGRPDWIEQAPTHYPTGQPTPTSLPKNTQQVRNATAEARNVKKARETA</sequence>
<dbReference type="EMBL" id="LAZR01049906">
    <property type="protein sequence ID" value="KKK88545.1"/>
    <property type="molecule type" value="Genomic_DNA"/>
</dbReference>
<feature type="compositionally biased region" description="Polar residues" evidence="1">
    <location>
        <begin position="241"/>
        <end position="259"/>
    </location>
</feature>
<reference evidence="2" key="1">
    <citation type="journal article" date="2015" name="Nature">
        <title>Complex archaea that bridge the gap between prokaryotes and eukaryotes.</title>
        <authorList>
            <person name="Spang A."/>
            <person name="Saw J.H."/>
            <person name="Jorgensen S.L."/>
            <person name="Zaremba-Niedzwiedzka K."/>
            <person name="Martijn J."/>
            <person name="Lind A.E."/>
            <person name="van Eijk R."/>
            <person name="Schleper C."/>
            <person name="Guy L."/>
            <person name="Ettema T.J."/>
        </authorList>
    </citation>
    <scope>NUCLEOTIDE SEQUENCE</scope>
</reference>
<dbReference type="AlphaFoldDB" id="A0A0F8ZRC2"/>
<evidence type="ECO:0000313" key="2">
    <source>
        <dbReference type="EMBL" id="KKK88545.1"/>
    </source>
</evidence>